<accession>A0A0G3HFL8</accession>
<keyword evidence="1" id="KW-0378">Hydrolase</keyword>
<dbReference type="PANTHER" id="PTHR10000">
    <property type="entry name" value="PHOSPHOSERINE PHOSPHATASE"/>
    <property type="match status" value="1"/>
</dbReference>
<protein>
    <submittedName>
        <fullName evidence="1">HAD-superfamily hydrolase, subfamily IIB</fullName>
    </submittedName>
</protein>
<dbReference type="SFLD" id="SFLDS00003">
    <property type="entry name" value="Haloacid_Dehalogenase"/>
    <property type="match status" value="1"/>
</dbReference>
<dbReference type="InterPro" id="IPR036412">
    <property type="entry name" value="HAD-like_sf"/>
</dbReference>
<dbReference type="InterPro" id="IPR049249">
    <property type="entry name" value="DUF6882"/>
</dbReference>
<proteinExistence type="predicted"/>
<dbReference type="KEGG" id="cut:CUTER_03600"/>
<dbReference type="GO" id="GO:0005829">
    <property type="term" value="C:cytosol"/>
    <property type="evidence" value="ECO:0007669"/>
    <property type="project" value="TreeGrafter"/>
</dbReference>
<gene>
    <name evidence="1" type="ORF">CUTER_03600</name>
</gene>
<dbReference type="EMBL" id="CP011546">
    <property type="protein sequence ID" value="AKK10728.1"/>
    <property type="molecule type" value="Genomic_DNA"/>
</dbReference>
<dbReference type="InterPro" id="IPR006379">
    <property type="entry name" value="HAD-SF_hydro_IIB"/>
</dbReference>
<dbReference type="Pfam" id="PF08282">
    <property type="entry name" value="Hydrolase_3"/>
    <property type="match status" value="1"/>
</dbReference>
<dbReference type="PATRIC" id="fig|1072256.5.peg.715"/>
<dbReference type="STRING" id="1072256.CUTER_03600"/>
<dbReference type="PANTHER" id="PTHR10000:SF53">
    <property type="entry name" value="5-AMINO-6-(5-PHOSPHO-D-RIBITYLAMINO)URACIL PHOSPHATASE YBJI-RELATED"/>
    <property type="match status" value="1"/>
</dbReference>
<dbReference type="GO" id="GO:0000287">
    <property type="term" value="F:magnesium ion binding"/>
    <property type="evidence" value="ECO:0007669"/>
    <property type="project" value="TreeGrafter"/>
</dbReference>
<dbReference type="NCBIfam" id="TIGR01484">
    <property type="entry name" value="HAD-SF-IIB"/>
    <property type="match status" value="1"/>
</dbReference>
<dbReference type="Gene3D" id="3.40.50.1000">
    <property type="entry name" value="HAD superfamily/HAD-like"/>
    <property type="match status" value="1"/>
</dbReference>
<dbReference type="InterPro" id="IPR000150">
    <property type="entry name" value="Cof"/>
</dbReference>
<evidence type="ECO:0000313" key="2">
    <source>
        <dbReference type="Proteomes" id="UP000035548"/>
    </source>
</evidence>
<dbReference type="GO" id="GO:0016791">
    <property type="term" value="F:phosphatase activity"/>
    <property type="evidence" value="ECO:0007669"/>
    <property type="project" value="TreeGrafter"/>
</dbReference>
<dbReference type="Proteomes" id="UP000035548">
    <property type="component" value="Chromosome"/>
</dbReference>
<sequence length="634" mass="67248">MVLPVPHTVAELATDGVIEQAGVDAARPLITSVEFNAPPTADLTPDADVEVRLGPDNRTAAGTRVARIADGEWTWLTGRIVDAGGEDLAAPGPATPDHLRAARTLFNGATALLAPHDDGVTSVVVLTEPPARGSVVDALRFGLPLTVGRDAERALRSFATVRGLTLTVEGDEWVLSDGTRLVLRDGVIVDVAGVGVSLSRVRADAHYPAVEHQLLLDGRFPDAVLTMVPGNPVGRLTASNGATIEPHCDILATVADGVFRWEASSRAGQAVRRFGHDQAIAVLAAEEVPERLAEELGLIDMAKPITGLWQHVWVDLGDRRAVVLLDDPQLRLPSPTAEALAAVLRTPVPQGVTIGAARAGYAAFRGVELPPRLVAVDMDGTLLDGEGKIPAEFWPLLERAAQQSVTIAPASGRQLATLQAMFDDRPAGSRAVSSFIAENGTAVSHNGKIISTTPMPDESAHRVIDVAAGLECWLVVCRPEAAYVLYIEDDYIREQVQTYHRSMRVVEDLHSVVNGEVIKLAFITPHVSEDYLAPVLRETVPECSVAVSGKHWVDVMSADANKGVALLSLAQTLGVAAEDTIAFGDYLNDMELLRAAGVAYAMANAHPEIKAIADVIAPSNVEHGVITELNALLG</sequence>
<keyword evidence="2" id="KW-1185">Reference proteome</keyword>
<name>A0A0G3HFL8_9CORY</name>
<dbReference type="SFLD" id="SFLDG01140">
    <property type="entry name" value="C2.B:_Phosphomannomutase_and_P"/>
    <property type="match status" value="1"/>
</dbReference>
<evidence type="ECO:0000313" key="1">
    <source>
        <dbReference type="EMBL" id="AKK10728.1"/>
    </source>
</evidence>
<dbReference type="Pfam" id="PF21813">
    <property type="entry name" value="DUF6882"/>
    <property type="match status" value="1"/>
</dbReference>
<dbReference type="InterPro" id="IPR023214">
    <property type="entry name" value="HAD_sf"/>
</dbReference>
<reference evidence="2" key="2">
    <citation type="submission" date="2015-05" db="EMBL/GenBank/DDBJ databases">
        <title>Complete genome sequence of Corynebacterium uterequi DSM 45634, isolated from the uterus of a maiden mare.</title>
        <authorList>
            <person name="Ruckert C."/>
            <person name="Albersmeier A."/>
            <person name="Winkler A."/>
            <person name="Tauch A."/>
        </authorList>
    </citation>
    <scope>NUCLEOTIDE SEQUENCE [LARGE SCALE GENOMIC DNA]</scope>
    <source>
        <strain evidence="2">DSM 45634</strain>
    </source>
</reference>
<dbReference type="Gene3D" id="3.30.1240.10">
    <property type="match status" value="1"/>
</dbReference>
<organism evidence="1 2">
    <name type="scientific">Corynebacterium uterequi</name>
    <dbReference type="NCBI Taxonomy" id="1072256"/>
    <lineage>
        <taxon>Bacteria</taxon>
        <taxon>Bacillati</taxon>
        <taxon>Actinomycetota</taxon>
        <taxon>Actinomycetes</taxon>
        <taxon>Mycobacteriales</taxon>
        <taxon>Corynebacteriaceae</taxon>
        <taxon>Corynebacterium</taxon>
    </lineage>
</organism>
<dbReference type="SUPFAM" id="SSF56784">
    <property type="entry name" value="HAD-like"/>
    <property type="match status" value="1"/>
</dbReference>
<reference evidence="1 2" key="1">
    <citation type="journal article" date="2015" name="Genome Announc.">
        <title>Virulence Factor Genes Detected in the Complete Genome Sequence of Corynebacterium uterequi DSM 45634, Isolated from the Uterus of a Maiden Mare.</title>
        <authorList>
            <person name="Ruckert C."/>
            <person name="Kriete M."/>
            <person name="Jaenicke S."/>
            <person name="Winkler A."/>
            <person name="Tauch A."/>
        </authorList>
    </citation>
    <scope>NUCLEOTIDE SEQUENCE [LARGE SCALE GENOMIC DNA]</scope>
    <source>
        <strain evidence="1 2">DSM 45634</strain>
    </source>
</reference>
<dbReference type="NCBIfam" id="TIGR00099">
    <property type="entry name" value="Cof-subfamily"/>
    <property type="match status" value="1"/>
</dbReference>
<dbReference type="AlphaFoldDB" id="A0A0G3HFL8"/>